<organism evidence="1 2">
    <name type="scientific">Bradyrhizobium erythrophlei</name>
    <dbReference type="NCBI Taxonomy" id="1437360"/>
    <lineage>
        <taxon>Bacteria</taxon>
        <taxon>Pseudomonadati</taxon>
        <taxon>Pseudomonadota</taxon>
        <taxon>Alphaproteobacteria</taxon>
        <taxon>Hyphomicrobiales</taxon>
        <taxon>Nitrobacteraceae</taxon>
        <taxon>Bradyrhizobium</taxon>
    </lineage>
</organism>
<gene>
    <name evidence="1" type="ORF">SAMN05444170_5030</name>
</gene>
<dbReference type="EMBL" id="LT670849">
    <property type="protein sequence ID" value="SHN82170.1"/>
    <property type="molecule type" value="Genomic_DNA"/>
</dbReference>
<protein>
    <submittedName>
        <fullName evidence="1">Uncharacterized protein</fullName>
    </submittedName>
</protein>
<dbReference type="Proteomes" id="UP000184096">
    <property type="component" value="Chromosome I"/>
</dbReference>
<keyword evidence="2" id="KW-1185">Reference proteome</keyword>
<dbReference type="AlphaFoldDB" id="A0A1M7UGY3"/>
<sequence>MPVFWPEWAAKSSNRMDLGRGRNKMKRAGLSRHKLANLTTRPIK</sequence>
<name>A0A1M7UGY3_9BRAD</name>
<accession>A0A1M7UGY3</accession>
<reference evidence="2" key="1">
    <citation type="submission" date="2016-11" db="EMBL/GenBank/DDBJ databases">
        <authorList>
            <person name="Varghese N."/>
            <person name="Submissions S."/>
        </authorList>
    </citation>
    <scope>NUCLEOTIDE SEQUENCE [LARGE SCALE GENOMIC DNA]</scope>
    <source>
        <strain evidence="2">GAS401</strain>
    </source>
</reference>
<evidence type="ECO:0000313" key="2">
    <source>
        <dbReference type="Proteomes" id="UP000184096"/>
    </source>
</evidence>
<proteinExistence type="predicted"/>
<evidence type="ECO:0000313" key="1">
    <source>
        <dbReference type="EMBL" id="SHN82170.1"/>
    </source>
</evidence>